<dbReference type="Proteomes" id="UP000612899">
    <property type="component" value="Unassembled WGS sequence"/>
</dbReference>
<organism evidence="3 4">
    <name type="scientific">Rhizocola hellebori</name>
    <dbReference type="NCBI Taxonomy" id="1392758"/>
    <lineage>
        <taxon>Bacteria</taxon>
        <taxon>Bacillati</taxon>
        <taxon>Actinomycetota</taxon>
        <taxon>Actinomycetes</taxon>
        <taxon>Micromonosporales</taxon>
        <taxon>Micromonosporaceae</taxon>
        <taxon>Rhizocola</taxon>
    </lineage>
</organism>
<dbReference type="AlphaFoldDB" id="A0A8J3Q7I7"/>
<feature type="domain" description="DUF6234" evidence="2">
    <location>
        <begin position="16"/>
        <end position="129"/>
    </location>
</feature>
<keyword evidence="1" id="KW-0472">Membrane</keyword>
<dbReference type="Pfam" id="PF19747">
    <property type="entry name" value="DUF6234"/>
    <property type="match status" value="1"/>
</dbReference>
<feature type="transmembrane region" description="Helical" evidence="1">
    <location>
        <begin position="7"/>
        <end position="27"/>
    </location>
</feature>
<evidence type="ECO:0000256" key="1">
    <source>
        <dbReference type="SAM" id="Phobius"/>
    </source>
</evidence>
<dbReference type="EMBL" id="BONY01000020">
    <property type="protein sequence ID" value="GIH05553.1"/>
    <property type="molecule type" value="Genomic_DNA"/>
</dbReference>
<comment type="caution">
    <text evidence="3">The sequence shown here is derived from an EMBL/GenBank/DDBJ whole genome shotgun (WGS) entry which is preliminary data.</text>
</comment>
<protein>
    <recommendedName>
        <fullName evidence="2">DUF6234 domain-containing protein</fullName>
    </recommendedName>
</protein>
<evidence type="ECO:0000313" key="4">
    <source>
        <dbReference type="Proteomes" id="UP000612899"/>
    </source>
</evidence>
<reference evidence="3" key="1">
    <citation type="submission" date="2021-01" db="EMBL/GenBank/DDBJ databases">
        <title>Whole genome shotgun sequence of Rhizocola hellebori NBRC 109834.</title>
        <authorList>
            <person name="Komaki H."/>
            <person name="Tamura T."/>
        </authorList>
    </citation>
    <scope>NUCLEOTIDE SEQUENCE</scope>
    <source>
        <strain evidence="3">NBRC 109834</strain>
    </source>
</reference>
<keyword evidence="1" id="KW-0812">Transmembrane</keyword>
<name>A0A8J3Q7I7_9ACTN</name>
<proteinExistence type="predicted"/>
<feature type="transmembrane region" description="Helical" evidence="1">
    <location>
        <begin position="53"/>
        <end position="74"/>
    </location>
</feature>
<evidence type="ECO:0000259" key="2">
    <source>
        <dbReference type="Pfam" id="PF19747"/>
    </source>
</evidence>
<keyword evidence="1" id="KW-1133">Transmembrane helix</keyword>
<gene>
    <name evidence="3" type="ORF">Rhe02_36200</name>
</gene>
<evidence type="ECO:0000313" key="3">
    <source>
        <dbReference type="EMBL" id="GIH05553.1"/>
    </source>
</evidence>
<sequence length="132" mass="14342">MPYKRGLFCLTIVAWIVALLALCWQFWGYMWEHWAASYDGGSLKEVERRGAQIWLNMAIALVVGPALIAVAAAFARLKRTAVTFAVVAALLLIPGAALARESYRDLHPAKPSDPPRYTGCVPISGGRQCPGG</sequence>
<keyword evidence="4" id="KW-1185">Reference proteome</keyword>
<dbReference type="InterPro" id="IPR046201">
    <property type="entry name" value="DUF6234"/>
</dbReference>
<dbReference type="RefSeq" id="WP_203909404.1">
    <property type="nucleotide sequence ID" value="NZ_BONY01000020.1"/>
</dbReference>
<feature type="transmembrane region" description="Helical" evidence="1">
    <location>
        <begin position="81"/>
        <end position="99"/>
    </location>
</feature>
<accession>A0A8J3Q7I7</accession>